<dbReference type="Pfam" id="PF00535">
    <property type="entry name" value="Glycos_transf_2"/>
    <property type="match status" value="1"/>
</dbReference>
<dbReference type="KEGG" id="cyj:Cyan7822_5785"/>
<dbReference type="AlphaFoldDB" id="E0UL16"/>
<dbReference type="OrthoDB" id="6116224at2"/>
<name>E0UL16_GLOV7</name>
<dbReference type="Proteomes" id="UP000008206">
    <property type="component" value="Plasmid Cy782201"/>
</dbReference>
<keyword evidence="2" id="KW-0808">Transferase</keyword>
<evidence type="ECO:0000313" key="2">
    <source>
        <dbReference type="EMBL" id="ADN17646.1"/>
    </source>
</evidence>
<reference evidence="3" key="1">
    <citation type="journal article" date="2011" name="MBio">
        <title>Novel metabolic attributes of the genus Cyanothece, comprising a group of unicellular nitrogen-fixing Cyanobacteria.</title>
        <authorList>
            <person name="Bandyopadhyay A."/>
            <person name="Elvitigala T."/>
            <person name="Welsh E."/>
            <person name="Stockel J."/>
            <person name="Liberton M."/>
            <person name="Min H."/>
            <person name="Sherman L.A."/>
            <person name="Pakrasi H.B."/>
        </authorList>
    </citation>
    <scope>NUCLEOTIDE SEQUENCE [LARGE SCALE GENOMIC DNA]</scope>
    <source>
        <strain evidence="3">PCC 7822</strain>
        <plasmid evidence="3">Cy782201</plasmid>
    </source>
</reference>
<dbReference type="GO" id="GO:0016740">
    <property type="term" value="F:transferase activity"/>
    <property type="evidence" value="ECO:0007669"/>
    <property type="project" value="UniProtKB-KW"/>
</dbReference>
<sequence>MATKVFDIDLSKKLEPVWCGEGFDSFWILVRYLHQPLGWVWYSLPDVNIPMVSAQQLEEAIIKNLGQQLLNRMMGQEISPLASQNPPLEPISIVVCTRDRTELLKQCLKALLNLDYPKYEIIIVDNAPSNDATAKLAQTLPVRYVCEPRPGLDWARNRGIQEAHYDIVAFTDDDAKVDGYWLRAIAQGFQQPEVMCVTGLVAPAELETDAQYLFEFDYGGMGHGFNRRIINKERITETNLLWASSFGVGVNMAFRREIFDKIGPFDPALDVGTPSRGCGDVEMFHRLVAKGYTIAYEPSMLVWHTHRRSRSALWRQLSDNGCSFGVYLLTCLNNKTVNSSSILRFFVYDWLGGWIISRLVRGYRKLPRYLIIPEILGMLQSPQAYRASQITAKNRAASYAN</sequence>
<geneLocation type="plasmid" evidence="2 3">
    <name>Cy782201</name>
</geneLocation>
<dbReference type="EMBL" id="CP002199">
    <property type="protein sequence ID" value="ADN17646.1"/>
    <property type="molecule type" value="Genomic_DNA"/>
</dbReference>
<dbReference type="Gene3D" id="3.90.550.10">
    <property type="entry name" value="Spore Coat Polysaccharide Biosynthesis Protein SpsA, Chain A"/>
    <property type="match status" value="1"/>
</dbReference>
<dbReference type="HOGENOM" id="CLU_025996_19_9_3"/>
<evidence type="ECO:0000259" key="1">
    <source>
        <dbReference type="Pfam" id="PF00535"/>
    </source>
</evidence>
<accession>E0UL16</accession>
<dbReference type="PANTHER" id="PTHR43685:SF2">
    <property type="entry name" value="GLYCOSYLTRANSFERASE 2-LIKE DOMAIN-CONTAINING PROTEIN"/>
    <property type="match status" value="1"/>
</dbReference>
<dbReference type="CAZy" id="GT2">
    <property type="family name" value="Glycosyltransferase Family 2"/>
</dbReference>
<protein>
    <submittedName>
        <fullName evidence="2">Glycosyl transferase family 2</fullName>
    </submittedName>
</protein>
<feature type="domain" description="Glycosyltransferase 2-like" evidence="1">
    <location>
        <begin position="92"/>
        <end position="263"/>
    </location>
</feature>
<dbReference type="InterPro" id="IPR001173">
    <property type="entry name" value="Glyco_trans_2-like"/>
</dbReference>
<dbReference type="RefSeq" id="WP_013334396.1">
    <property type="nucleotide sequence ID" value="NC_014533.1"/>
</dbReference>
<dbReference type="InterPro" id="IPR029044">
    <property type="entry name" value="Nucleotide-diphossugar_trans"/>
</dbReference>
<evidence type="ECO:0000313" key="3">
    <source>
        <dbReference type="Proteomes" id="UP000008206"/>
    </source>
</evidence>
<proteinExistence type="predicted"/>
<gene>
    <name evidence="2" type="ordered locus">Cyan7822_5785</name>
</gene>
<dbReference type="SUPFAM" id="SSF53448">
    <property type="entry name" value="Nucleotide-diphospho-sugar transferases"/>
    <property type="match status" value="1"/>
</dbReference>
<keyword evidence="3" id="KW-1185">Reference proteome</keyword>
<dbReference type="PANTHER" id="PTHR43685">
    <property type="entry name" value="GLYCOSYLTRANSFERASE"/>
    <property type="match status" value="1"/>
</dbReference>
<keyword evidence="2" id="KW-0614">Plasmid</keyword>
<organism evidence="2 3">
    <name type="scientific">Gloeothece verrucosa (strain PCC 7822)</name>
    <name type="common">Cyanothece sp. (strain PCC 7822)</name>
    <dbReference type="NCBI Taxonomy" id="497965"/>
    <lineage>
        <taxon>Bacteria</taxon>
        <taxon>Bacillati</taxon>
        <taxon>Cyanobacteriota</taxon>
        <taxon>Cyanophyceae</taxon>
        <taxon>Oscillatoriophycideae</taxon>
        <taxon>Chroococcales</taxon>
        <taxon>Aphanothecaceae</taxon>
        <taxon>Gloeothece</taxon>
        <taxon>Gloeothece verrucosa</taxon>
    </lineage>
</organism>
<dbReference type="InterPro" id="IPR050834">
    <property type="entry name" value="Glycosyltransf_2"/>
</dbReference>